<sequence length="137" mass="14888">MAAVNTQFSIAIHIMVCIGSAKKDMTSATLASSVNAYPSFVRRILSKLSKAGLVETSTGKTGSSTLGKKPKDITLLDIYRAVEAPKAFAIHKYPEQKICEVSCGIKECMEKVLDKTQKAMEDSLKKTTLADVIKDMK</sequence>
<dbReference type="InterPro" id="IPR036388">
    <property type="entry name" value="WH-like_DNA-bd_sf"/>
</dbReference>
<dbReference type="PANTHER" id="PTHR33221:SF15">
    <property type="entry name" value="HTH-TYPE TRANSCRIPTIONAL REGULATOR YWGB-RELATED"/>
    <property type="match status" value="1"/>
</dbReference>
<gene>
    <name evidence="1" type="ORF">SOO65_08670</name>
</gene>
<dbReference type="PROSITE" id="PS51197">
    <property type="entry name" value="HTH_RRF2_2"/>
    <property type="match status" value="1"/>
</dbReference>
<proteinExistence type="predicted"/>
<dbReference type="GO" id="GO:0003700">
    <property type="term" value="F:DNA-binding transcription factor activity"/>
    <property type="evidence" value="ECO:0007669"/>
    <property type="project" value="TreeGrafter"/>
</dbReference>
<dbReference type="KEGG" id="psti:SOO65_08670"/>
<accession>A0AAX4HTV0</accession>
<dbReference type="InterPro" id="IPR036390">
    <property type="entry name" value="WH_DNA-bd_sf"/>
</dbReference>
<dbReference type="InterPro" id="IPR000944">
    <property type="entry name" value="Tscrpt_reg_Rrf2"/>
</dbReference>
<reference evidence="1 2" key="1">
    <citation type="submission" date="2023-11" db="EMBL/GenBank/DDBJ databases">
        <title>Peredibacter starrii A3.12.</title>
        <authorList>
            <person name="Mitchell R.J."/>
        </authorList>
    </citation>
    <scope>NUCLEOTIDE SEQUENCE [LARGE SCALE GENOMIC DNA]</scope>
    <source>
        <strain evidence="1 2">A3.12</strain>
    </source>
</reference>
<evidence type="ECO:0000313" key="1">
    <source>
        <dbReference type="EMBL" id="WPU66820.1"/>
    </source>
</evidence>
<dbReference type="GO" id="GO:0005829">
    <property type="term" value="C:cytosol"/>
    <property type="evidence" value="ECO:0007669"/>
    <property type="project" value="TreeGrafter"/>
</dbReference>
<dbReference type="AlphaFoldDB" id="A0AAX4HTV0"/>
<dbReference type="RefSeq" id="WP_321399409.1">
    <property type="nucleotide sequence ID" value="NZ_CP139487.1"/>
</dbReference>
<evidence type="ECO:0000313" key="2">
    <source>
        <dbReference type="Proteomes" id="UP001324634"/>
    </source>
</evidence>
<organism evidence="1 2">
    <name type="scientific">Peredibacter starrii</name>
    <dbReference type="NCBI Taxonomy" id="28202"/>
    <lineage>
        <taxon>Bacteria</taxon>
        <taxon>Pseudomonadati</taxon>
        <taxon>Bdellovibrionota</taxon>
        <taxon>Bacteriovoracia</taxon>
        <taxon>Bacteriovoracales</taxon>
        <taxon>Bacteriovoracaceae</taxon>
        <taxon>Peredibacter</taxon>
    </lineage>
</organism>
<dbReference type="Pfam" id="PF02082">
    <property type="entry name" value="Rrf2"/>
    <property type="match status" value="1"/>
</dbReference>
<protein>
    <submittedName>
        <fullName evidence="1">Rrf2 family transcriptional regulator</fullName>
    </submittedName>
</protein>
<name>A0AAX4HTV0_9BACT</name>
<keyword evidence="2" id="KW-1185">Reference proteome</keyword>
<dbReference type="PANTHER" id="PTHR33221">
    <property type="entry name" value="WINGED HELIX-TURN-HELIX TRANSCRIPTIONAL REGULATOR, RRF2 FAMILY"/>
    <property type="match status" value="1"/>
</dbReference>
<dbReference type="SUPFAM" id="SSF46785">
    <property type="entry name" value="Winged helix' DNA-binding domain"/>
    <property type="match status" value="1"/>
</dbReference>
<dbReference type="Gene3D" id="1.10.10.10">
    <property type="entry name" value="Winged helix-like DNA-binding domain superfamily/Winged helix DNA-binding domain"/>
    <property type="match status" value="1"/>
</dbReference>
<dbReference type="EMBL" id="CP139487">
    <property type="protein sequence ID" value="WPU66820.1"/>
    <property type="molecule type" value="Genomic_DNA"/>
</dbReference>
<dbReference type="Proteomes" id="UP001324634">
    <property type="component" value="Chromosome"/>
</dbReference>